<feature type="signal peptide" evidence="7">
    <location>
        <begin position="1"/>
        <end position="15"/>
    </location>
</feature>
<evidence type="ECO:0000259" key="8">
    <source>
        <dbReference type="PROSITE" id="PS50184"/>
    </source>
</evidence>
<feature type="chain" id="PRO_5043416084" description="VWFC domain-containing protein" evidence="7">
    <location>
        <begin position="16"/>
        <end position="435"/>
    </location>
</feature>
<sequence>MNPMFFLFIIWVANAELRQRKGRGVICTFKNKTYNLGDSWHPHLEPFGFMYCMRCVCAETGHVKCSTVKCPALSCDQPVLQPQQCCPKCSDEPAFPAALRASIKTCRYNGTVYQPGESFTKHDLFPSRHRDQCVLCTCANGNIFCALKTCPPALCSSPVGAPDTCCLLCKDHNGLVSDENQQLNRGVRHSVNQCPGEQIRVWPDQATVSRGRTSPQNLAKLNLKGASETTVKILLLRKHQRACLYNGKTYSHGDIWHPVLGKVLECILCTCTDGLQDCKRIICPSTYPCKHPTKSPGKCCRTCPETRAGINVTQCHMGDSTNVSVYKVEGPLNMDSPEWTKIIAAEKTSEVEVLMWRSVQGVFQLMEIDEVQKTDIRELQQNRTLLSTINDETWRRFKQETRNLSKAPQTVLCSDGIFEIVKYLNPRQTEGLCSP</sequence>
<keyword evidence="2" id="KW-0217">Developmental protein</keyword>
<keyword evidence="5" id="KW-0677">Repeat</keyword>
<feature type="domain" description="VWFC" evidence="8">
    <location>
        <begin position="104"/>
        <end position="170"/>
    </location>
</feature>
<feature type="domain" description="VWFC" evidence="8">
    <location>
        <begin position="25"/>
        <end position="90"/>
    </location>
</feature>
<name>A0AAV2J7Q1_KNICA</name>
<keyword evidence="3" id="KW-0964">Secreted</keyword>
<protein>
    <recommendedName>
        <fullName evidence="8">VWFC domain-containing protein</fullName>
    </recommendedName>
</protein>
<dbReference type="GO" id="GO:0036122">
    <property type="term" value="F:BMP binding"/>
    <property type="evidence" value="ECO:0007669"/>
    <property type="project" value="TreeGrafter"/>
</dbReference>
<gene>
    <name evidence="9" type="ORF">KC01_LOCUS5464</name>
</gene>
<evidence type="ECO:0000256" key="2">
    <source>
        <dbReference type="ARBA" id="ARBA00022473"/>
    </source>
</evidence>
<dbReference type="Proteomes" id="UP001497482">
    <property type="component" value="Chromosome 11"/>
</dbReference>
<evidence type="ECO:0000313" key="10">
    <source>
        <dbReference type="Proteomes" id="UP001497482"/>
    </source>
</evidence>
<dbReference type="InterPro" id="IPR045717">
    <property type="entry name" value="CHRDL1/2"/>
</dbReference>
<comment type="subcellular location">
    <subcellularLocation>
        <location evidence="1">Secreted</location>
    </subcellularLocation>
</comment>
<dbReference type="PROSITE" id="PS50184">
    <property type="entry name" value="VWFC_2"/>
    <property type="match status" value="3"/>
</dbReference>
<dbReference type="PANTHER" id="PTHR46303">
    <property type="entry name" value="VWFC DOMAIN-CONTAINING PROTEIN"/>
    <property type="match status" value="1"/>
</dbReference>
<evidence type="ECO:0000256" key="4">
    <source>
        <dbReference type="ARBA" id="ARBA00022729"/>
    </source>
</evidence>
<evidence type="ECO:0000256" key="5">
    <source>
        <dbReference type="ARBA" id="ARBA00022737"/>
    </source>
</evidence>
<evidence type="ECO:0000256" key="1">
    <source>
        <dbReference type="ARBA" id="ARBA00004613"/>
    </source>
</evidence>
<keyword evidence="10" id="KW-1185">Reference proteome</keyword>
<dbReference type="SUPFAM" id="SSF57603">
    <property type="entry name" value="FnI-like domain"/>
    <property type="match status" value="3"/>
</dbReference>
<dbReference type="GO" id="GO:0030514">
    <property type="term" value="P:negative regulation of BMP signaling pathway"/>
    <property type="evidence" value="ECO:0007669"/>
    <property type="project" value="TreeGrafter"/>
</dbReference>
<dbReference type="Pfam" id="PF00093">
    <property type="entry name" value="VWC"/>
    <property type="match status" value="1"/>
</dbReference>
<evidence type="ECO:0000256" key="3">
    <source>
        <dbReference type="ARBA" id="ARBA00022525"/>
    </source>
</evidence>
<dbReference type="SMART" id="SM00214">
    <property type="entry name" value="VWC"/>
    <property type="match status" value="3"/>
</dbReference>
<feature type="domain" description="VWFC" evidence="8">
    <location>
        <begin position="241"/>
        <end position="304"/>
    </location>
</feature>
<keyword evidence="6" id="KW-0325">Glycoprotein</keyword>
<dbReference type="EMBL" id="OZ035833">
    <property type="protein sequence ID" value="CAL1573583.1"/>
    <property type="molecule type" value="Genomic_DNA"/>
</dbReference>
<dbReference type="Pfam" id="PF23334">
    <property type="entry name" value="VWC2L_2nd"/>
    <property type="match status" value="2"/>
</dbReference>
<dbReference type="AlphaFoldDB" id="A0AAV2J7Q1"/>
<dbReference type="GO" id="GO:0005615">
    <property type="term" value="C:extracellular space"/>
    <property type="evidence" value="ECO:0007669"/>
    <property type="project" value="TreeGrafter"/>
</dbReference>
<evidence type="ECO:0000256" key="7">
    <source>
        <dbReference type="SAM" id="SignalP"/>
    </source>
</evidence>
<evidence type="ECO:0000313" key="9">
    <source>
        <dbReference type="EMBL" id="CAL1573583.1"/>
    </source>
</evidence>
<dbReference type="InterPro" id="IPR045716">
    <property type="entry name" value="CHRDL_1/2_C"/>
</dbReference>
<reference evidence="9 10" key="1">
    <citation type="submission" date="2024-04" db="EMBL/GenBank/DDBJ databases">
        <authorList>
            <person name="Waldvogel A.-M."/>
            <person name="Schoenle A."/>
        </authorList>
    </citation>
    <scope>NUCLEOTIDE SEQUENCE [LARGE SCALE GENOMIC DNA]</scope>
</reference>
<dbReference type="Gene3D" id="2.10.70.10">
    <property type="entry name" value="Complement Module, domain 1"/>
    <property type="match status" value="1"/>
</dbReference>
<dbReference type="PANTHER" id="PTHR46303:SF3">
    <property type="entry name" value="CHORDIN-LIKE PROTEIN 2"/>
    <property type="match status" value="1"/>
</dbReference>
<dbReference type="PROSITE" id="PS01208">
    <property type="entry name" value="VWFC_1"/>
    <property type="match status" value="2"/>
</dbReference>
<dbReference type="Gene3D" id="6.20.200.20">
    <property type="match status" value="2"/>
</dbReference>
<dbReference type="InterPro" id="IPR001007">
    <property type="entry name" value="VWF_dom"/>
</dbReference>
<keyword evidence="4 7" id="KW-0732">Signal</keyword>
<dbReference type="GO" id="GO:0030154">
    <property type="term" value="P:cell differentiation"/>
    <property type="evidence" value="ECO:0007669"/>
    <property type="project" value="TreeGrafter"/>
</dbReference>
<evidence type="ECO:0000256" key="6">
    <source>
        <dbReference type="ARBA" id="ARBA00023180"/>
    </source>
</evidence>
<dbReference type="Pfam" id="PF19548">
    <property type="entry name" value="CHRDL_1_2_C"/>
    <property type="match status" value="1"/>
</dbReference>
<organism evidence="9 10">
    <name type="scientific">Knipowitschia caucasica</name>
    <name type="common">Caucasian dwarf goby</name>
    <name type="synonym">Pomatoschistus caucasicus</name>
    <dbReference type="NCBI Taxonomy" id="637954"/>
    <lineage>
        <taxon>Eukaryota</taxon>
        <taxon>Metazoa</taxon>
        <taxon>Chordata</taxon>
        <taxon>Craniata</taxon>
        <taxon>Vertebrata</taxon>
        <taxon>Euteleostomi</taxon>
        <taxon>Actinopterygii</taxon>
        <taxon>Neopterygii</taxon>
        <taxon>Teleostei</taxon>
        <taxon>Neoteleostei</taxon>
        <taxon>Acanthomorphata</taxon>
        <taxon>Gobiaria</taxon>
        <taxon>Gobiiformes</taxon>
        <taxon>Gobioidei</taxon>
        <taxon>Gobiidae</taxon>
        <taxon>Gobiinae</taxon>
        <taxon>Knipowitschia</taxon>
    </lineage>
</organism>
<proteinExistence type="predicted"/>
<accession>A0AAV2J7Q1</accession>